<dbReference type="NCBIfam" id="TIGR00907">
    <property type="entry name" value="2A0304"/>
    <property type="match status" value="1"/>
</dbReference>
<keyword evidence="4" id="KW-0029">Amino-acid transport</keyword>
<dbReference type="InterPro" id="IPR002293">
    <property type="entry name" value="AA/rel_permease1"/>
</dbReference>
<accession>A0A9Q1KN57</accession>
<dbReference type="GO" id="GO:0015189">
    <property type="term" value="F:L-lysine transmembrane transporter activity"/>
    <property type="evidence" value="ECO:0007669"/>
    <property type="project" value="TreeGrafter"/>
</dbReference>
<keyword evidence="3 8" id="KW-0812">Transmembrane</keyword>
<feature type="transmembrane region" description="Helical" evidence="8">
    <location>
        <begin position="47"/>
        <end position="68"/>
    </location>
</feature>
<keyword evidence="2" id="KW-0813">Transport</keyword>
<dbReference type="PANTHER" id="PTHR45649:SF30">
    <property type="entry name" value="AMINO-ACID PERMEASE BAT1"/>
    <property type="match status" value="1"/>
</dbReference>
<dbReference type="Gene3D" id="1.20.1740.10">
    <property type="entry name" value="Amino acid/polyamine transporter I"/>
    <property type="match status" value="1"/>
</dbReference>
<evidence type="ECO:0000256" key="8">
    <source>
        <dbReference type="SAM" id="Phobius"/>
    </source>
</evidence>
<dbReference type="Pfam" id="PF13520">
    <property type="entry name" value="AA_permease_2"/>
    <property type="match status" value="1"/>
</dbReference>
<comment type="subcellular location">
    <subcellularLocation>
        <location evidence="1">Membrane</location>
        <topology evidence="1">Multi-pass membrane protein</topology>
    </subcellularLocation>
</comment>
<evidence type="ECO:0000256" key="6">
    <source>
        <dbReference type="ARBA" id="ARBA00023136"/>
    </source>
</evidence>
<evidence type="ECO:0000256" key="7">
    <source>
        <dbReference type="ARBA" id="ARBA00061200"/>
    </source>
</evidence>
<evidence type="ECO:0000256" key="4">
    <source>
        <dbReference type="ARBA" id="ARBA00022970"/>
    </source>
</evidence>
<evidence type="ECO:0000256" key="3">
    <source>
        <dbReference type="ARBA" id="ARBA00022692"/>
    </source>
</evidence>
<dbReference type="InterPro" id="IPR004756">
    <property type="entry name" value="AA_permease"/>
</dbReference>
<feature type="transmembrane region" description="Helical" evidence="8">
    <location>
        <begin position="494"/>
        <end position="513"/>
    </location>
</feature>
<comment type="caution">
    <text evidence="9">The sequence shown here is derived from an EMBL/GenBank/DDBJ whole genome shotgun (WGS) entry which is preliminary data.</text>
</comment>
<gene>
    <name evidence="9" type="ORF">Cgig2_031665</name>
</gene>
<name>A0A9Q1KN57_9CARY</name>
<dbReference type="GO" id="GO:0005313">
    <property type="term" value="F:L-glutamate transmembrane transporter activity"/>
    <property type="evidence" value="ECO:0007669"/>
    <property type="project" value="TreeGrafter"/>
</dbReference>
<dbReference type="GO" id="GO:0015180">
    <property type="term" value="F:L-alanine transmembrane transporter activity"/>
    <property type="evidence" value="ECO:0007669"/>
    <property type="project" value="TreeGrafter"/>
</dbReference>
<keyword evidence="5 8" id="KW-1133">Transmembrane helix</keyword>
<evidence type="ECO:0008006" key="11">
    <source>
        <dbReference type="Google" id="ProtNLM"/>
    </source>
</evidence>
<keyword evidence="10" id="KW-1185">Reference proteome</keyword>
<dbReference type="FunFam" id="1.20.1740.10:FF:000026">
    <property type="entry name" value="Amino-acid permease BAT1"/>
    <property type="match status" value="1"/>
</dbReference>
<dbReference type="GO" id="GO:0016020">
    <property type="term" value="C:membrane"/>
    <property type="evidence" value="ECO:0007669"/>
    <property type="project" value="UniProtKB-SubCell"/>
</dbReference>
<comment type="similarity">
    <text evidence="7">Belongs to the amino acid-polyamine-organocation (APC) superfamily. Amino acid/choline transporter (ACT) (TC 2.A.3.4) family.</text>
</comment>
<evidence type="ECO:0000256" key="5">
    <source>
        <dbReference type="ARBA" id="ARBA00022989"/>
    </source>
</evidence>
<dbReference type="InterPro" id="IPR004840">
    <property type="entry name" value="Amino_acid_permease_CS"/>
</dbReference>
<evidence type="ECO:0000313" key="9">
    <source>
        <dbReference type="EMBL" id="KAJ8447611.1"/>
    </source>
</evidence>
<feature type="transmembrane region" description="Helical" evidence="8">
    <location>
        <begin position="111"/>
        <end position="134"/>
    </location>
</feature>
<dbReference type="OrthoDB" id="3257095at2759"/>
<dbReference type="EMBL" id="JAKOGI010000036">
    <property type="protein sequence ID" value="KAJ8447611.1"/>
    <property type="molecule type" value="Genomic_DNA"/>
</dbReference>
<proteinExistence type="inferred from homology"/>
<dbReference type="Proteomes" id="UP001153076">
    <property type="component" value="Unassembled WGS sequence"/>
</dbReference>
<feature type="transmembrane region" description="Helical" evidence="8">
    <location>
        <begin position="206"/>
        <end position="225"/>
    </location>
</feature>
<feature type="transmembrane region" description="Helical" evidence="8">
    <location>
        <begin position="175"/>
        <end position="194"/>
    </location>
</feature>
<reference evidence="9" key="1">
    <citation type="submission" date="2022-04" db="EMBL/GenBank/DDBJ databases">
        <title>Carnegiea gigantea Genome sequencing and assembly v2.</title>
        <authorList>
            <person name="Copetti D."/>
            <person name="Sanderson M.J."/>
            <person name="Burquez A."/>
            <person name="Wojciechowski M.F."/>
        </authorList>
    </citation>
    <scope>NUCLEOTIDE SEQUENCE</scope>
    <source>
        <strain evidence="9">SGP5-SGP5p</strain>
        <tissue evidence="9">Aerial part</tissue>
    </source>
</reference>
<feature type="transmembrane region" description="Helical" evidence="8">
    <location>
        <begin position="427"/>
        <end position="446"/>
    </location>
</feature>
<keyword evidence="6 8" id="KW-0472">Membrane</keyword>
<evidence type="ECO:0000313" key="10">
    <source>
        <dbReference type="Proteomes" id="UP001153076"/>
    </source>
</evidence>
<feature type="transmembrane region" description="Helical" evidence="8">
    <location>
        <begin position="80"/>
        <end position="99"/>
    </location>
</feature>
<evidence type="ECO:0000256" key="1">
    <source>
        <dbReference type="ARBA" id="ARBA00004141"/>
    </source>
</evidence>
<organism evidence="9 10">
    <name type="scientific">Carnegiea gigantea</name>
    <dbReference type="NCBI Taxonomy" id="171969"/>
    <lineage>
        <taxon>Eukaryota</taxon>
        <taxon>Viridiplantae</taxon>
        <taxon>Streptophyta</taxon>
        <taxon>Embryophyta</taxon>
        <taxon>Tracheophyta</taxon>
        <taxon>Spermatophyta</taxon>
        <taxon>Magnoliopsida</taxon>
        <taxon>eudicotyledons</taxon>
        <taxon>Gunneridae</taxon>
        <taxon>Pentapetalae</taxon>
        <taxon>Caryophyllales</taxon>
        <taxon>Cactineae</taxon>
        <taxon>Cactaceae</taxon>
        <taxon>Cactoideae</taxon>
        <taxon>Echinocereeae</taxon>
        <taxon>Carnegiea</taxon>
    </lineage>
</organism>
<sequence>MVVAVGADKMALPTSRSTQNGVVPLDSGHARLHELGYKQELKRDLSVLSNFAFSFSIISVLTGITTLYNNGLQFGGPAVMVYGWFVAGSFTMLVGLSMAEICSSYPTSGGLYYWSAKLAGPSWAPFASWITGWFNIVGQWAVTTSVDFSLAQLIQVIILLSTGGKNGGGYEASKYAVIGFHGALLFLHALLNSLPISWLSFFGQLAAAWNVVGVFVLMLIVPLVAKERASAKFVFTHFNTDNGDGIHSGIYIFVLGLLMSQYTLTGYDASAHMTEETKDADKNGPKGIITAIGISIVVGWAYILGITFAVNDIPYLLSSENDAGGYAIAEVFYLAFKGRFGNGIGGIICLGIVAVAIFFCGMSSVTSNSRMAYAFSRDGAMPFSSVWHKVNKQEVPINAVWMSAFISFCMALTSLGSLVAFEAMVSIATIGLYIAYALPIFFRVTLARKSFIPGPFNIGRYGVLVGWIAVFWVVTIAVLFSLPVAYPITVETLNYTPVAVGGLLLLILSSWILSARHWFKGPITNIGI</sequence>
<dbReference type="GO" id="GO:0015185">
    <property type="term" value="F:gamma-aminobutyric acid transmembrane transporter activity"/>
    <property type="evidence" value="ECO:0007669"/>
    <property type="project" value="TreeGrafter"/>
</dbReference>
<feature type="transmembrane region" description="Helical" evidence="8">
    <location>
        <begin position="458"/>
        <end position="482"/>
    </location>
</feature>
<dbReference type="PIRSF" id="PIRSF006060">
    <property type="entry name" value="AA_transporter"/>
    <property type="match status" value="1"/>
</dbReference>
<feature type="transmembrane region" description="Helical" evidence="8">
    <location>
        <begin position="340"/>
        <end position="361"/>
    </location>
</feature>
<feature type="transmembrane region" description="Helical" evidence="8">
    <location>
        <begin position="399"/>
        <end position="421"/>
    </location>
</feature>
<feature type="transmembrane region" description="Helical" evidence="8">
    <location>
        <begin position="288"/>
        <end position="310"/>
    </location>
</feature>
<dbReference type="PANTHER" id="PTHR45649">
    <property type="entry name" value="AMINO-ACID PERMEASE BAT1"/>
    <property type="match status" value="1"/>
</dbReference>
<dbReference type="AlphaFoldDB" id="A0A9Q1KN57"/>
<protein>
    <recommendedName>
        <fullName evidence="11">Amino-acid permease BAT1 homolog</fullName>
    </recommendedName>
</protein>
<evidence type="ECO:0000256" key="2">
    <source>
        <dbReference type="ARBA" id="ARBA00022448"/>
    </source>
</evidence>
<dbReference type="PROSITE" id="PS00218">
    <property type="entry name" value="AMINO_ACID_PERMEASE_1"/>
    <property type="match status" value="1"/>
</dbReference>